<reference evidence="1" key="3">
    <citation type="journal article" date="2022" name="BMC Genomics">
        <title>Comparative genome analysis of mycobacteria focusing on tRNA and non-coding RNA.</title>
        <authorList>
            <person name="Behra P.R.K."/>
            <person name="Pettersson B.M.F."/>
            <person name="Ramesh M."/>
            <person name="Das S."/>
            <person name="Dasgupta S."/>
            <person name="Kirsebom L.A."/>
        </authorList>
    </citation>
    <scope>NUCLEOTIDE SEQUENCE</scope>
    <source>
        <strain evidence="1">DSM 45439</strain>
    </source>
</reference>
<dbReference type="EMBL" id="JACKTG010000013">
    <property type="protein sequence ID" value="MCV6988680.1"/>
    <property type="molecule type" value="Genomic_DNA"/>
</dbReference>
<evidence type="ECO:0000313" key="2">
    <source>
        <dbReference type="EMBL" id="ORA45528.1"/>
    </source>
</evidence>
<dbReference type="EMBL" id="MVHL01000037">
    <property type="protein sequence ID" value="ORA45528.1"/>
    <property type="molecule type" value="Genomic_DNA"/>
</dbReference>
<comment type="caution">
    <text evidence="1">The sequence shown here is derived from an EMBL/GenBank/DDBJ whole genome shotgun (WGS) entry which is preliminary data.</text>
</comment>
<dbReference type="Proteomes" id="UP000192293">
    <property type="component" value="Unassembled WGS sequence"/>
</dbReference>
<name>A0AAW5S163_MYCBC</name>
<evidence type="ECO:0000313" key="3">
    <source>
        <dbReference type="Proteomes" id="UP000192293"/>
    </source>
</evidence>
<evidence type="ECO:0008006" key="5">
    <source>
        <dbReference type="Google" id="ProtNLM"/>
    </source>
</evidence>
<dbReference type="AlphaFoldDB" id="A0AAW5S163"/>
<evidence type="ECO:0000313" key="1">
    <source>
        <dbReference type="EMBL" id="MCV6988680.1"/>
    </source>
</evidence>
<reference evidence="2 3" key="1">
    <citation type="submission" date="2017-02" db="EMBL/GenBank/DDBJ databases">
        <title>The new phylogeny of genus Mycobacterium.</title>
        <authorList>
            <person name="Tortoli E."/>
            <person name="Trovato A."/>
            <person name="Cirillo D.M."/>
        </authorList>
    </citation>
    <scope>NUCLEOTIDE SEQUENCE [LARGE SCALE GENOMIC DNA]</scope>
    <source>
        <strain evidence="2 3">DSM 45439</strain>
    </source>
</reference>
<reference evidence="1" key="2">
    <citation type="submission" date="2020-07" db="EMBL/GenBank/DDBJ databases">
        <authorList>
            <person name="Pettersson B.M.F."/>
            <person name="Behra P.R.K."/>
            <person name="Ramesh M."/>
            <person name="Das S."/>
            <person name="Dasgupta S."/>
            <person name="Kirsebom L.A."/>
        </authorList>
    </citation>
    <scope>NUCLEOTIDE SEQUENCE</scope>
    <source>
        <strain evidence="1">DSM 45439</strain>
    </source>
</reference>
<organism evidence="1 4">
    <name type="scientific">Mycobacterium bouchedurhonense</name>
    <dbReference type="NCBI Taxonomy" id="701041"/>
    <lineage>
        <taxon>Bacteria</taxon>
        <taxon>Bacillati</taxon>
        <taxon>Actinomycetota</taxon>
        <taxon>Actinomycetes</taxon>
        <taxon>Mycobacteriales</taxon>
        <taxon>Mycobacteriaceae</taxon>
        <taxon>Mycobacterium</taxon>
        <taxon>Mycobacterium avium complex (MAC)</taxon>
    </lineage>
</organism>
<keyword evidence="3" id="KW-1185">Reference proteome</keyword>
<sequence length="110" mass="11666">MANLVSTNALADDPIGGLITVTDAMVHYLTRCCGASAKGSANSATGVVCRGCYRDIDPELGGAWMVDDTDAWQRYEARLVSHLGGSYAATFTERLRARAIERTHSQAGAS</sequence>
<proteinExistence type="predicted"/>
<evidence type="ECO:0000313" key="4">
    <source>
        <dbReference type="Proteomes" id="UP001207588"/>
    </source>
</evidence>
<dbReference type="RefSeq" id="WP_083071489.1">
    <property type="nucleotide sequence ID" value="NZ_JACKTG010000013.1"/>
</dbReference>
<accession>A0AAW5S163</accession>
<dbReference type="Proteomes" id="UP001207588">
    <property type="component" value="Unassembled WGS sequence"/>
</dbReference>
<protein>
    <recommendedName>
        <fullName evidence="5">DUF1289 domain-containing protein</fullName>
    </recommendedName>
</protein>
<gene>
    <name evidence="2" type="ORF">BST19_20125</name>
    <name evidence="1" type="ORF">H7I91_05055</name>
</gene>